<protein>
    <submittedName>
        <fullName evidence="1">Uncharacterized protein</fullName>
    </submittedName>
</protein>
<keyword evidence="2" id="KW-1185">Reference proteome</keyword>
<name>A0A811L6M5_9BILA</name>
<dbReference type="EMBL" id="CAJFCW020000005">
    <property type="protein sequence ID" value="CAG9116802.1"/>
    <property type="molecule type" value="Genomic_DNA"/>
</dbReference>
<proteinExistence type="predicted"/>
<sequence length="117" mass="13304">MEHPQAIEVDPSPSIICGPFDQDKNFEYIVKNTHTTRLFISILSSQPNLIGISGPKKSKLWQGQTVKLEGKFKNFGEEVKPLLKAINVFIIVKYERRLHDGSVTIQGKRKIPINFRA</sequence>
<organism evidence="1 2">
    <name type="scientific">Bursaphelenchus okinawaensis</name>
    <dbReference type="NCBI Taxonomy" id="465554"/>
    <lineage>
        <taxon>Eukaryota</taxon>
        <taxon>Metazoa</taxon>
        <taxon>Ecdysozoa</taxon>
        <taxon>Nematoda</taxon>
        <taxon>Chromadorea</taxon>
        <taxon>Rhabditida</taxon>
        <taxon>Tylenchina</taxon>
        <taxon>Tylenchomorpha</taxon>
        <taxon>Aphelenchoidea</taxon>
        <taxon>Aphelenchoididae</taxon>
        <taxon>Bursaphelenchus</taxon>
    </lineage>
</organism>
<dbReference type="Proteomes" id="UP000783686">
    <property type="component" value="Unassembled WGS sequence"/>
</dbReference>
<dbReference type="Proteomes" id="UP000614601">
    <property type="component" value="Unassembled WGS sequence"/>
</dbReference>
<comment type="caution">
    <text evidence="1">The sequence shown here is derived from an EMBL/GenBank/DDBJ whole genome shotgun (WGS) entry which is preliminary data.</text>
</comment>
<dbReference type="AlphaFoldDB" id="A0A811L6M5"/>
<gene>
    <name evidence="1" type="ORF">BOKJ2_LOCUS9815</name>
</gene>
<dbReference type="EMBL" id="CAJFDH010000005">
    <property type="protein sequence ID" value="CAD5222781.1"/>
    <property type="molecule type" value="Genomic_DNA"/>
</dbReference>
<accession>A0A811L6M5</accession>
<evidence type="ECO:0000313" key="2">
    <source>
        <dbReference type="Proteomes" id="UP000614601"/>
    </source>
</evidence>
<evidence type="ECO:0000313" key="1">
    <source>
        <dbReference type="EMBL" id="CAD5222781.1"/>
    </source>
</evidence>
<reference evidence="1" key="1">
    <citation type="submission" date="2020-09" db="EMBL/GenBank/DDBJ databases">
        <authorList>
            <person name="Kikuchi T."/>
        </authorList>
    </citation>
    <scope>NUCLEOTIDE SEQUENCE</scope>
    <source>
        <strain evidence="1">SH1</strain>
    </source>
</reference>